<dbReference type="SUPFAM" id="SSF54637">
    <property type="entry name" value="Thioesterase/thiol ester dehydrase-isomerase"/>
    <property type="match status" value="1"/>
</dbReference>
<comment type="caution">
    <text evidence="2">The sequence shown here is derived from an EMBL/GenBank/DDBJ whole genome shotgun (WGS) entry which is preliminary data.</text>
</comment>
<dbReference type="PANTHER" id="PTHR30272:SF1">
    <property type="entry name" value="3-HYDROXYACYL-[ACYL-CARRIER-PROTEIN] DEHYDRATASE"/>
    <property type="match status" value="1"/>
</dbReference>
<evidence type="ECO:0000313" key="3">
    <source>
        <dbReference type="Proteomes" id="UP001139516"/>
    </source>
</evidence>
<dbReference type="InterPro" id="IPR029069">
    <property type="entry name" value="HotDog_dom_sf"/>
</dbReference>
<dbReference type="CDD" id="cd01288">
    <property type="entry name" value="FabZ"/>
    <property type="match status" value="1"/>
</dbReference>
<dbReference type="Proteomes" id="UP001139516">
    <property type="component" value="Unassembled WGS sequence"/>
</dbReference>
<reference evidence="2" key="1">
    <citation type="submission" date="2022-04" db="EMBL/GenBank/DDBJ databases">
        <title>Roseomonas acroporae sp. nov., isolated from coral Acropora digitifera.</title>
        <authorList>
            <person name="Sun H."/>
        </authorList>
    </citation>
    <scope>NUCLEOTIDE SEQUENCE</scope>
    <source>
        <strain evidence="2">NAR14</strain>
    </source>
</reference>
<sequence length="163" mass="17157">MRLEYFQMIDRVLSLDGTRLVAEAHVPDTSTVFEGHFPGHPLMPGVLLVETMAQASGYLLLGLNGFARMPFLAAVKEAKLRGFVPPGAALTVEAELVHDGSGYAMTAGRISVDGRRVCDSELTFKTLPFPAPELEAAMRAQAARIGLPVGGQPVGGQPAGQGG</sequence>
<dbReference type="EMBL" id="JALPRX010000083">
    <property type="protein sequence ID" value="MCK8786418.1"/>
    <property type="molecule type" value="Genomic_DNA"/>
</dbReference>
<dbReference type="RefSeq" id="WP_248668534.1">
    <property type="nucleotide sequence ID" value="NZ_JALPRX010000083.1"/>
</dbReference>
<dbReference type="AlphaFoldDB" id="A0A9X2BV91"/>
<dbReference type="GO" id="GO:0016829">
    <property type="term" value="F:lyase activity"/>
    <property type="evidence" value="ECO:0007669"/>
    <property type="project" value="UniProtKB-KW"/>
</dbReference>
<evidence type="ECO:0000256" key="1">
    <source>
        <dbReference type="ARBA" id="ARBA00023239"/>
    </source>
</evidence>
<protein>
    <submittedName>
        <fullName evidence="2">Beta-hydroxyacyl-ACP dehydratase</fullName>
    </submittedName>
</protein>
<dbReference type="Pfam" id="PF07977">
    <property type="entry name" value="FabA"/>
    <property type="match status" value="1"/>
</dbReference>
<accession>A0A9X2BV91</accession>
<dbReference type="PANTHER" id="PTHR30272">
    <property type="entry name" value="3-HYDROXYACYL-[ACYL-CARRIER-PROTEIN] DEHYDRATASE"/>
    <property type="match status" value="1"/>
</dbReference>
<evidence type="ECO:0000313" key="2">
    <source>
        <dbReference type="EMBL" id="MCK8786418.1"/>
    </source>
</evidence>
<dbReference type="Gene3D" id="3.10.129.10">
    <property type="entry name" value="Hotdog Thioesterase"/>
    <property type="match status" value="1"/>
</dbReference>
<keyword evidence="3" id="KW-1185">Reference proteome</keyword>
<proteinExistence type="predicted"/>
<name>A0A9X2BV91_9PROT</name>
<dbReference type="InterPro" id="IPR013114">
    <property type="entry name" value="FabA_FabZ"/>
</dbReference>
<gene>
    <name evidence="2" type="ORF">M0638_18745</name>
</gene>
<organism evidence="2 3">
    <name type="scientific">Roseomonas acroporae</name>
    <dbReference type="NCBI Taxonomy" id="2937791"/>
    <lineage>
        <taxon>Bacteria</taxon>
        <taxon>Pseudomonadati</taxon>
        <taxon>Pseudomonadota</taxon>
        <taxon>Alphaproteobacteria</taxon>
        <taxon>Acetobacterales</taxon>
        <taxon>Roseomonadaceae</taxon>
        <taxon>Roseomonas</taxon>
    </lineage>
</organism>
<keyword evidence="1" id="KW-0456">Lyase</keyword>